<accession>A0A0D5NF46</accession>
<gene>
    <name evidence="1" type="ORF">VN24_01870</name>
</gene>
<dbReference type="PATRIC" id="fig|1126833.4.peg.413"/>
<sequence>MQHHLDQILSDISHMNGQLARILEAKKHEAVRMAQIVHALPDHHPQFKGVPALLDNTAMVNKNIVAYLNSIADLQHTMAEQLSHIMRELDGEEE</sequence>
<dbReference type="HOGENOM" id="CLU_2370160_0_0_9"/>
<reference evidence="1 2" key="1">
    <citation type="journal article" date="2015" name="J. Biotechnol.">
        <title>Complete genome sequence of Paenibacillus beijingensis 7188(T) (=DSM 24997(T)), a novel rhizobacterium from jujube garden soil.</title>
        <authorList>
            <person name="Kwak Y."/>
            <person name="Shin J.H."/>
        </authorList>
    </citation>
    <scope>NUCLEOTIDE SEQUENCE [LARGE SCALE GENOMIC DNA]</scope>
    <source>
        <strain evidence="1 2">DSM 24997</strain>
    </source>
</reference>
<dbReference type="EMBL" id="CP011058">
    <property type="protein sequence ID" value="AJY73602.1"/>
    <property type="molecule type" value="Genomic_DNA"/>
</dbReference>
<dbReference type="KEGG" id="pbj:VN24_01870"/>
<proteinExistence type="predicted"/>
<keyword evidence="2" id="KW-1185">Reference proteome</keyword>
<dbReference type="OrthoDB" id="2624347at2"/>
<dbReference type="AlphaFoldDB" id="A0A0D5NF46"/>
<protein>
    <submittedName>
        <fullName evidence="1">Nucleoside-diphosphate sugar epimerase</fullName>
    </submittedName>
</protein>
<organism evidence="1 2">
    <name type="scientific">Paenibacillus beijingensis</name>
    <dbReference type="NCBI Taxonomy" id="1126833"/>
    <lineage>
        <taxon>Bacteria</taxon>
        <taxon>Bacillati</taxon>
        <taxon>Bacillota</taxon>
        <taxon>Bacilli</taxon>
        <taxon>Bacillales</taxon>
        <taxon>Paenibacillaceae</taxon>
        <taxon>Paenibacillus</taxon>
    </lineage>
</organism>
<dbReference type="STRING" id="1126833.VN24_01870"/>
<reference evidence="2" key="2">
    <citation type="submission" date="2015-03" db="EMBL/GenBank/DDBJ databases">
        <title>Genome sequence of Paenibacillus beijingensis strain DSM 24997T.</title>
        <authorList>
            <person name="Kwak Y."/>
            <person name="Shin J.-H."/>
        </authorList>
    </citation>
    <scope>NUCLEOTIDE SEQUENCE [LARGE SCALE GENOMIC DNA]</scope>
    <source>
        <strain evidence="2">DSM 24997</strain>
    </source>
</reference>
<name>A0A0D5NF46_9BACL</name>
<evidence type="ECO:0000313" key="1">
    <source>
        <dbReference type="EMBL" id="AJY73602.1"/>
    </source>
</evidence>
<dbReference type="Proteomes" id="UP000032633">
    <property type="component" value="Chromosome"/>
</dbReference>
<evidence type="ECO:0000313" key="2">
    <source>
        <dbReference type="Proteomes" id="UP000032633"/>
    </source>
</evidence>
<dbReference type="RefSeq" id="WP_045669037.1">
    <property type="nucleotide sequence ID" value="NZ_CP011058.1"/>
</dbReference>